<evidence type="ECO:0000313" key="9">
    <source>
        <dbReference type="EMBL" id="QKG83880.1"/>
    </source>
</evidence>
<evidence type="ECO:0000256" key="2">
    <source>
        <dbReference type="ARBA" id="ARBA00022448"/>
    </source>
</evidence>
<keyword evidence="5 7" id="KW-1133">Transmembrane helix</keyword>
<dbReference type="InterPro" id="IPR011701">
    <property type="entry name" value="MFS"/>
</dbReference>
<evidence type="ECO:0000256" key="1">
    <source>
        <dbReference type="ARBA" id="ARBA00004651"/>
    </source>
</evidence>
<dbReference type="PANTHER" id="PTHR43266:SF9">
    <property type="entry name" value="PERMEASE, MAJOR FACILITATOR SUPERFAMILY-RELATED"/>
    <property type="match status" value="1"/>
</dbReference>
<evidence type="ECO:0000259" key="8">
    <source>
        <dbReference type="PROSITE" id="PS50850"/>
    </source>
</evidence>
<keyword evidence="6 7" id="KW-0472">Membrane</keyword>
<evidence type="ECO:0000256" key="6">
    <source>
        <dbReference type="ARBA" id="ARBA00023136"/>
    </source>
</evidence>
<dbReference type="Proteomes" id="UP000503088">
    <property type="component" value="Chromosome"/>
</dbReference>
<dbReference type="GO" id="GO:0022857">
    <property type="term" value="F:transmembrane transporter activity"/>
    <property type="evidence" value="ECO:0007669"/>
    <property type="project" value="InterPro"/>
</dbReference>
<dbReference type="InterPro" id="IPR020846">
    <property type="entry name" value="MFS_dom"/>
</dbReference>
<keyword evidence="10" id="KW-1185">Reference proteome</keyword>
<feature type="transmembrane region" description="Helical" evidence="7">
    <location>
        <begin position="231"/>
        <end position="251"/>
    </location>
</feature>
<gene>
    <name evidence="9" type="ORF">GXN76_04910</name>
</gene>
<feature type="transmembrane region" description="Helical" evidence="7">
    <location>
        <begin position="358"/>
        <end position="383"/>
    </location>
</feature>
<keyword evidence="2" id="KW-0813">Transport</keyword>
<dbReference type="KEGG" id="kpul:GXN76_04910"/>
<dbReference type="PANTHER" id="PTHR43266">
    <property type="entry name" value="MACROLIDE-EFFLUX PROTEIN"/>
    <property type="match status" value="1"/>
</dbReference>
<evidence type="ECO:0000256" key="7">
    <source>
        <dbReference type="SAM" id="Phobius"/>
    </source>
</evidence>
<dbReference type="SUPFAM" id="SSF103473">
    <property type="entry name" value="MFS general substrate transporter"/>
    <property type="match status" value="1"/>
</dbReference>
<feature type="transmembrane region" description="Helical" evidence="7">
    <location>
        <begin position="107"/>
        <end position="134"/>
    </location>
</feature>
<organism evidence="9 10">
    <name type="scientific">Kroppenstedtia pulmonis</name>
    <dbReference type="NCBI Taxonomy" id="1380685"/>
    <lineage>
        <taxon>Bacteria</taxon>
        <taxon>Bacillati</taxon>
        <taxon>Bacillota</taxon>
        <taxon>Bacilli</taxon>
        <taxon>Bacillales</taxon>
        <taxon>Thermoactinomycetaceae</taxon>
        <taxon>Kroppenstedtia</taxon>
    </lineage>
</organism>
<keyword evidence="4 7" id="KW-0812">Transmembrane</keyword>
<dbReference type="Gene3D" id="1.20.1250.20">
    <property type="entry name" value="MFS general substrate transporter like domains"/>
    <property type="match status" value="1"/>
</dbReference>
<dbReference type="GO" id="GO:0005886">
    <property type="term" value="C:plasma membrane"/>
    <property type="evidence" value="ECO:0007669"/>
    <property type="project" value="UniProtKB-SubCell"/>
</dbReference>
<dbReference type="CDD" id="cd06173">
    <property type="entry name" value="MFS_MefA_like"/>
    <property type="match status" value="1"/>
</dbReference>
<evidence type="ECO:0000256" key="3">
    <source>
        <dbReference type="ARBA" id="ARBA00022475"/>
    </source>
</evidence>
<dbReference type="RefSeq" id="WP_173221043.1">
    <property type="nucleotide sequence ID" value="NZ_CP048104.1"/>
</dbReference>
<feature type="transmembrane region" description="Helical" evidence="7">
    <location>
        <begin position="20"/>
        <end position="42"/>
    </location>
</feature>
<feature type="domain" description="Major facilitator superfamily (MFS) profile" evidence="8">
    <location>
        <begin position="15"/>
        <end position="418"/>
    </location>
</feature>
<dbReference type="InterPro" id="IPR036259">
    <property type="entry name" value="MFS_trans_sf"/>
</dbReference>
<protein>
    <submittedName>
        <fullName evidence="9">MFS transporter</fullName>
    </submittedName>
</protein>
<sequence length="418" mass="45403">MQNSTSIPFKPSPKDFNLMVVGQIISILGSSLLRFALSLYVLDITGRADIYATLYAISNIPLLLAPLGGAIADRFNRRNLMVIFDFTSGVIVLCYFLFMMAGNSSVVLIGLVMVLLSIISAMYTPAVTASIPLLVEEKKLESANGLVQAVQALSGVIAPVMGGVVYGFMGVRALIVISCVAFFLSAMMEIFIKIPFVKREQKGHIIPTIVTDMKEGFTYVVMQPFILKSMVLGVLLNLLLTPYFVVGGPIILRVTMQSSESMYGVGMGLINTATILGALTIGMFTKKLNIRTLYRWLLVIALLLIPMALSVTPIILGLGYYPSFLLFILCAIPIAMALTIVSIFVITKIQKRTPNENLGKVMAIITAISQCAAPIGQVVYGFAFEVFSVSMYLPTLFLCIAMLALSAVTKKIMRNEGI</sequence>
<dbReference type="PROSITE" id="PS50850">
    <property type="entry name" value="MFS"/>
    <property type="match status" value="1"/>
</dbReference>
<feature type="transmembrane region" description="Helical" evidence="7">
    <location>
        <begin position="263"/>
        <end position="284"/>
    </location>
</feature>
<feature type="transmembrane region" description="Helical" evidence="7">
    <location>
        <begin position="296"/>
        <end position="318"/>
    </location>
</feature>
<evidence type="ECO:0000313" key="10">
    <source>
        <dbReference type="Proteomes" id="UP000503088"/>
    </source>
</evidence>
<dbReference type="Pfam" id="PF07690">
    <property type="entry name" value="MFS_1"/>
    <property type="match status" value="1"/>
</dbReference>
<name>A0A7D3XZT5_9BACL</name>
<feature type="transmembrane region" description="Helical" evidence="7">
    <location>
        <begin position="324"/>
        <end position="346"/>
    </location>
</feature>
<dbReference type="EMBL" id="CP048104">
    <property type="protein sequence ID" value="QKG83880.1"/>
    <property type="molecule type" value="Genomic_DNA"/>
</dbReference>
<keyword evidence="3" id="KW-1003">Cell membrane</keyword>
<proteinExistence type="predicted"/>
<feature type="transmembrane region" description="Helical" evidence="7">
    <location>
        <begin position="48"/>
        <end position="68"/>
    </location>
</feature>
<dbReference type="AlphaFoldDB" id="A0A7D3XZT5"/>
<evidence type="ECO:0000256" key="5">
    <source>
        <dbReference type="ARBA" id="ARBA00022989"/>
    </source>
</evidence>
<feature type="transmembrane region" description="Helical" evidence="7">
    <location>
        <begin position="389"/>
        <end position="408"/>
    </location>
</feature>
<reference evidence="9 10" key="1">
    <citation type="submission" date="2020-01" db="EMBL/GenBank/DDBJ databases">
        <authorList>
            <person name="Gulvik C.A."/>
            <person name="Batra D.G."/>
        </authorList>
    </citation>
    <scope>NUCLEOTIDE SEQUENCE [LARGE SCALE GENOMIC DNA]</scope>
    <source>
        <strain evidence="9 10">W9323</strain>
    </source>
</reference>
<feature type="transmembrane region" description="Helical" evidence="7">
    <location>
        <begin position="80"/>
        <end position="101"/>
    </location>
</feature>
<evidence type="ECO:0000256" key="4">
    <source>
        <dbReference type="ARBA" id="ARBA00022692"/>
    </source>
</evidence>
<feature type="transmembrane region" description="Helical" evidence="7">
    <location>
        <begin position="174"/>
        <end position="192"/>
    </location>
</feature>
<accession>A0A7D3XZT5</accession>
<comment type="subcellular location">
    <subcellularLocation>
        <location evidence="1">Cell membrane</location>
        <topology evidence="1">Multi-pass membrane protein</topology>
    </subcellularLocation>
</comment>